<dbReference type="Gene3D" id="3.30.565.10">
    <property type="entry name" value="Histidine kinase-like ATPase, C-terminal domain"/>
    <property type="match status" value="1"/>
</dbReference>
<dbReference type="PROSITE" id="PS01124">
    <property type="entry name" value="HTH_ARAC_FAMILY_2"/>
    <property type="match status" value="1"/>
</dbReference>
<evidence type="ECO:0000256" key="1">
    <source>
        <dbReference type="ARBA" id="ARBA00000085"/>
    </source>
</evidence>
<evidence type="ECO:0000256" key="8">
    <source>
        <dbReference type="ARBA" id="ARBA00023012"/>
    </source>
</evidence>
<dbReference type="GO" id="GO:0003700">
    <property type="term" value="F:DNA-binding transcription factor activity"/>
    <property type="evidence" value="ECO:0007669"/>
    <property type="project" value="InterPro"/>
</dbReference>
<protein>
    <recommendedName>
        <fullName evidence="2">histidine kinase</fullName>
        <ecNumber evidence="2">2.7.13.3</ecNumber>
    </recommendedName>
</protein>
<dbReference type="InterPro" id="IPR011006">
    <property type="entry name" value="CheY-like_superfamily"/>
</dbReference>
<dbReference type="InterPro" id="IPR011110">
    <property type="entry name" value="Reg_prop"/>
</dbReference>
<dbReference type="SUPFAM" id="SSF47384">
    <property type="entry name" value="Homodimeric domain of signal transducing histidine kinase"/>
    <property type="match status" value="1"/>
</dbReference>
<dbReference type="SUPFAM" id="SSF50998">
    <property type="entry name" value="Quinoprotein alcohol dehydrogenase-like"/>
    <property type="match status" value="1"/>
</dbReference>
<evidence type="ECO:0000256" key="11">
    <source>
        <dbReference type="PROSITE-ProRule" id="PRU00169"/>
    </source>
</evidence>
<evidence type="ECO:0000256" key="10">
    <source>
        <dbReference type="ARBA" id="ARBA00023163"/>
    </source>
</evidence>
<dbReference type="InterPro" id="IPR003594">
    <property type="entry name" value="HATPase_dom"/>
</dbReference>
<dbReference type="PROSITE" id="PS50110">
    <property type="entry name" value="RESPONSE_REGULATORY"/>
    <property type="match status" value="1"/>
</dbReference>
<evidence type="ECO:0000313" key="17">
    <source>
        <dbReference type="Proteomes" id="UP000283485"/>
    </source>
</evidence>
<dbReference type="SMART" id="SM00388">
    <property type="entry name" value="HisKA"/>
    <property type="match status" value="1"/>
</dbReference>
<gene>
    <name evidence="16" type="ORF">DW653_06490</name>
</gene>
<feature type="transmembrane region" description="Helical" evidence="12">
    <location>
        <begin position="760"/>
        <end position="780"/>
    </location>
</feature>
<dbReference type="InterPro" id="IPR004358">
    <property type="entry name" value="Sig_transdc_His_kin-like_C"/>
</dbReference>
<dbReference type="InterPro" id="IPR015943">
    <property type="entry name" value="WD40/YVTN_repeat-like_dom_sf"/>
</dbReference>
<dbReference type="InterPro" id="IPR018060">
    <property type="entry name" value="HTH_AraC"/>
</dbReference>
<dbReference type="Pfam" id="PF07494">
    <property type="entry name" value="Reg_prop"/>
    <property type="match status" value="3"/>
</dbReference>
<dbReference type="InterPro" id="IPR011123">
    <property type="entry name" value="Y_Y_Y"/>
</dbReference>
<dbReference type="SMART" id="SM00448">
    <property type="entry name" value="REC"/>
    <property type="match status" value="1"/>
</dbReference>
<comment type="caution">
    <text evidence="16">The sequence shown here is derived from an EMBL/GenBank/DDBJ whole genome shotgun (WGS) entry which is preliminary data.</text>
</comment>
<dbReference type="EMBL" id="QRHQ01000009">
    <property type="protein sequence ID" value="RHF91572.1"/>
    <property type="molecule type" value="Genomic_DNA"/>
</dbReference>
<dbReference type="PANTHER" id="PTHR43547:SF2">
    <property type="entry name" value="HYBRID SIGNAL TRANSDUCTION HISTIDINE KINASE C"/>
    <property type="match status" value="1"/>
</dbReference>
<dbReference type="GO" id="GO:0043565">
    <property type="term" value="F:sequence-specific DNA binding"/>
    <property type="evidence" value="ECO:0007669"/>
    <property type="project" value="InterPro"/>
</dbReference>
<dbReference type="PANTHER" id="PTHR43547">
    <property type="entry name" value="TWO-COMPONENT HISTIDINE KINASE"/>
    <property type="match status" value="1"/>
</dbReference>
<dbReference type="Pfam" id="PF12833">
    <property type="entry name" value="HTH_18"/>
    <property type="match status" value="1"/>
</dbReference>
<keyword evidence="7" id="KW-0067">ATP-binding</keyword>
<evidence type="ECO:0000313" key="16">
    <source>
        <dbReference type="EMBL" id="RHF91572.1"/>
    </source>
</evidence>
<feature type="domain" description="HTH araC/xylS-type" evidence="13">
    <location>
        <begin position="1211"/>
        <end position="1310"/>
    </location>
</feature>
<keyword evidence="6 16" id="KW-0418">Kinase</keyword>
<dbReference type="Gene3D" id="3.40.50.2300">
    <property type="match status" value="1"/>
</dbReference>
<evidence type="ECO:0000259" key="15">
    <source>
        <dbReference type="PROSITE" id="PS50110"/>
    </source>
</evidence>
<keyword evidence="9" id="KW-0805">Transcription regulation</keyword>
<feature type="domain" description="Histidine kinase" evidence="14">
    <location>
        <begin position="813"/>
        <end position="1030"/>
    </location>
</feature>
<dbReference type="Pfam" id="PF07495">
    <property type="entry name" value="Y_Y_Y"/>
    <property type="match status" value="1"/>
</dbReference>
<evidence type="ECO:0000259" key="13">
    <source>
        <dbReference type="PROSITE" id="PS01124"/>
    </source>
</evidence>
<keyword evidence="4" id="KW-0808">Transferase</keyword>
<dbReference type="Pfam" id="PF02518">
    <property type="entry name" value="HATPase_c"/>
    <property type="match status" value="1"/>
</dbReference>
<evidence type="ECO:0000256" key="6">
    <source>
        <dbReference type="ARBA" id="ARBA00022777"/>
    </source>
</evidence>
<dbReference type="InterPro" id="IPR036890">
    <property type="entry name" value="HATPase_C_sf"/>
</dbReference>
<accession>A0A414RET8</accession>
<reference evidence="16 17" key="1">
    <citation type="submission" date="2018-08" db="EMBL/GenBank/DDBJ databases">
        <title>A genome reference for cultivated species of the human gut microbiota.</title>
        <authorList>
            <person name="Zou Y."/>
            <person name="Xue W."/>
            <person name="Luo G."/>
        </authorList>
    </citation>
    <scope>NUCLEOTIDE SEQUENCE [LARGE SCALE GENOMIC DNA]</scope>
    <source>
        <strain evidence="16 17">AM23-23</strain>
    </source>
</reference>
<dbReference type="GO" id="GO:0005524">
    <property type="term" value="F:ATP binding"/>
    <property type="evidence" value="ECO:0007669"/>
    <property type="project" value="UniProtKB-KW"/>
</dbReference>
<evidence type="ECO:0000256" key="9">
    <source>
        <dbReference type="ARBA" id="ARBA00023015"/>
    </source>
</evidence>
<dbReference type="SUPFAM" id="SSF46689">
    <property type="entry name" value="Homeodomain-like"/>
    <property type="match status" value="1"/>
</dbReference>
<keyword evidence="10" id="KW-0804">Transcription</keyword>
<keyword evidence="8" id="KW-0902">Two-component regulatory system</keyword>
<dbReference type="Gene3D" id="2.60.40.10">
    <property type="entry name" value="Immunoglobulins"/>
    <property type="match status" value="1"/>
</dbReference>
<evidence type="ECO:0000259" key="14">
    <source>
        <dbReference type="PROSITE" id="PS50109"/>
    </source>
</evidence>
<evidence type="ECO:0000256" key="4">
    <source>
        <dbReference type="ARBA" id="ARBA00022679"/>
    </source>
</evidence>
<keyword evidence="5" id="KW-0547">Nucleotide-binding</keyword>
<dbReference type="InterPro" id="IPR001789">
    <property type="entry name" value="Sig_transdc_resp-reg_receiver"/>
</dbReference>
<dbReference type="InterPro" id="IPR009057">
    <property type="entry name" value="Homeodomain-like_sf"/>
</dbReference>
<dbReference type="PRINTS" id="PR00344">
    <property type="entry name" value="BCTRLSENSOR"/>
</dbReference>
<dbReference type="PROSITE" id="PS50109">
    <property type="entry name" value="HIS_KIN"/>
    <property type="match status" value="1"/>
</dbReference>
<dbReference type="CDD" id="cd00082">
    <property type="entry name" value="HisKA"/>
    <property type="match status" value="1"/>
</dbReference>
<evidence type="ECO:0000256" key="3">
    <source>
        <dbReference type="ARBA" id="ARBA00022553"/>
    </source>
</evidence>
<dbReference type="InterPro" id="IPR036097">
    <property type="entry name" value="HisK_dim/P_sf"/>
</dbReference>
<dbReference type="InterPro" id="IPR013783">
    <property type="entry name" value="Ig-like_fold"/>
</dbReference>
<keyword evidence="12" id="KW-1133">Transmembrane helix</keyword>
<dbReference type="Pfam" id="PF00512">
    <property type="entry name" value="HisKA"/>
    <property type="match status" value="1"/>
</dbReference>
<dbReference type="InterPro" id="IPR003661">
    <property type="entry name" value="HisK_dim/P_dom"/>
</dbReference>
<dbReference type="Gene3D" id="1.10.287.130">
    <property type="match status" value="1"/>
</dbReference>
<feature type="domain" description="Response regulatory" evidence="15">
    <location>
        <begin position="1068"/>
        <end position="1183"/>
    </location>
</feature>
<evidence type="ECO:0000256" key="5">
    <source>
        <dbReference type="ARBA" id="ARBA00022741"/>
    </source>
</evidence>
<evidence type="ECO:0000256" key="12">
    <source>
        <dbReference type="SAM" id="Phobius"/>
    </source>
</evidence>
<feature type="modified residue" description="4-aspartylphosphate" evidence="11">
    <location>
        <position position="1116"/>
    </location>
</feature>
<keyword evidence="12" id="KW-0812">Transmembrane</keyword>
<proteinExistence type="predicted"/>
<organism evidence="16 17">
    <name type="scientific">Phocaeicola plebeius</name>
    <dbReference type="NCBI Taxonomy" id="310297"/>
    <lineage>
        <taxon>Bacteria</taxon>
        <taxon>Pseudomonadati</taxon>
        <taxon>Bacteroidota</taxon>
        <taxon>Bacteroidia</taxon>
        <taxon>Bacteroidales</taxon>
        <taxon>Bacteroidaceae</taxon>
        <taxon>Phocaeicola</taxon>
    </lineage>
</organism>
<dbReference type="FunFam" id="3.30.565.10:FF:000037">
    <property type="entry name" value="Hybrid sensor histidine kinase/response regulator"/>
    <property type="match status" value="1"/>
</dbReference>
<dbReference type="InterPro" id="IPR005467">
    <property type="entry name" value="His_kinase_dom"/>
</dbReference>
<keyword evidence="12" id="KW-0472">Membrane</keyword>
<sequence length="1315" mass="150310">MNNAVKKHFIELLFFILLDFFTVSLCAKDFKILDTSNGLPDNTVKCFTQDSRGFMWLGTFNGLCRFDGAEFVIYRHDKNTSNSIVDNHVEALLSVGDSLWVGTERGLNYYSLMENRFYTCSYITETAGEKELNEAIRNILWCGGRIFTLTKSHELLVQKEERIFTVCHYGKKYEWLAIAPYKENLFLAYSTEGLHLIDAQTQAIVSQCLVDKRVDNNCVLYYSKNRDMVYMGAGIGYKGEAFRIDVERHIEQLESFHLSDIKTIIDYQDKVLFGTDGGGVTEMDGNRLFYYTPQNSNISSDAVHSLFVDKENCLWIGTYRGGINFYSPSYDWFHVLSVGNNTLSHNVVTAIYPEKDYLYIGLDGGGLNVYNRKTGETVVYSCQNSTIAGNNILGICGDSENLWLVIYERGLCRFSRTSHTFKTYDFLSLNKRYDANQVWDIRQDQDGNIWILGALVYVFDKREERFITIDGVERASSIVFDGNMVWISSSHSGLYKLDRKAKKICAHYHMSSRSLALPSDAISYMFMDSKHNLWLSTESAGLCWLNEKERCVMLYSGRKELANNKVVSIEEDKQGCLWMGTYKGLYKYIPGSDSFVHFGEMDNLWVGQFNYHACAQDDKFIYMGSTKGLVWFDPQEIVYTHQTNPVYFATLELLNDSGNKLYLFGVGDGQISLPYDQNFFTIRFSVPEMLTPDKIHFSCYMEGFEKGWQEIGAKRLITYTNVPPGEYVLYVKSTDSAGQWNENMACLHILVTPPWWQTGWAWLLWILLALGAIMTIFWFYKHELNIKHLVQLKEMEKETARNINEAKLRFYTNITHELRTPVFLITAPLEELMAENKRVLSVPKSDLAGVYRNALKLNKLVSRMIDLRKLESGKLKLDLHCQNVVSFCKDLVPDYESLCQQKDIIFHFLPSKTIIKLMFDSEKLEIVLSNLISNAFKYTPEGGRIILSVEDVGNEVVFMVEDNGIGIDKEFHEQIFDRFFQVNPSQTTSMGDGIGLSFVKYLVELHGGYVRLESEPGKGTKFILGIPVCEGNEEVESTIVDERENELAVCPVLSSEQMNSSSPAALHTILLIDDEPEILEMIERSLVEDFRVLRASNGIDGIDIVRKELPDLVVCDVMMPKLDGVGFLSLLKKDKSLSHIPVIMLTAKIAEEDQMVAFDSGADAYLTKPISLKYLRNRINHLLARTESVNMANTLVKTEKSYTKEEQRFLLKCKEVIDEHLMDSDFGVVFLAEKMGMSHSSFYRKIKSVTGMTGMDFINEYRIFKAVQMFKSGETNVSAVCVKCGFNDVKSFRDAFKKKMNISPKQYVGQLSRHC</sequence>
<dbReference type="SUPFAM" id="SSF55874">
    <property type="entry name" value="ATPase domain of HSP90 chaperone/DNA topoisomerase II/histidine kinase"/>
    <property type="match status" value="1"/>
</dbReference>
<dbReference type="Proteomes" id="UP000283485">
    <property type="component" value="Unassembled WGS sequence"/>
</dbReference>
<dbReference type="InterPro" id="IPR011047">
    <property type="entry name" value="Quinoprotein_ADH-like_sf"/>
</dbReference>
<dbReference type="CDD" id="cd17574">
    <property type="entry name" value="REC_OmpR"/>
    <property type="match status" value="1"/>
</dbReference>
<comment type="catalytic activity">
    <reaction evidence="1">
        <text>ATP + protein L-histidine = ADP + protein N-phospho-L-histidine.</text>
        <dbReference type="EC" id="2.7.13.3"/>
    </reaction>
</comment>
<evidence type="ECO:0000256" key="7">
    <source>
        <dbReference type="ARBA" id="ARBA00022840"/>
    </source>
</evidence>
<evidence type="ECO:0000256" key="2">
    <source>
        <dbReference type="ARBA" id="ARBA00012438"/>
    </source>
</evidence>
<name>A0A414RET8_9BACT</name>
<dbReference type="CDD" id="cd00075">
    <property type="entry name" value="HATPase"/>
    <property type="match status" value="1"/>
</dbReference>
<dbReference type="Gene3D" id="1.10.10.60">
    <property type="entry name" value="Homeodomain-like"/>
    <property type="match status" value="2"/>
</dbReference>
<dbReference type="Gene3D" id="2.130.10.10">
    <property type="entry name" value="YVTN repeat-like/Quinoprotein amine dehydrogenase"/>
    <property type="match status" value="3"/>
</dbReference>
<dbReference type="EC" id="2.7.13.3" evidence="2"/>
<dbReference type="SMART" id="SM00342">
    <property type="entry name" value="HTH_ARAC"/>
    <property type="match status" value="1"/>
</dbReference>
<dbReference type="SUPFAM" id="SSF52172">
    <property type="entry name" value="CheY-like"/>
    <property type="match status" value="1"/>
</dbReference>
<dbReference type="Pfam" id="PF00072">
    <property type="entry name" value="Response_reg"/>
    <property type="match status" value="1"/>
</dbReference>
<dbReference type="GO" id="GO:0000155">
    <property type="term" value="F:phosphorelay sensor kinase activity"/>
    <property type="evidence" value="ECO:0007669"/>
    <property type="project" value="InterPro"/>
</dbReference>
<dbReference type="SMART" id="SM00387">
    <property type="entry name" value="HATPase_c"/>
    <property type="match status" value="1"/>
</dbReference>
<keyword evidence="3 11" id="KW-0597">Phosphoprotein</keyword>
<dbReference type="RefSeq" id="WP_118211436.1">
    <property type="nucleotide sequence ID" value="NZ_CATZFG010000022.1"/>
</dbReference>